<accession>A0A1H4MJ85</accession>
<dbReference type="NCBIfam" id="TIGR03570">
    <property type="entry name" value="NeuD_NnaD"/>
    <property type="match status" value="1"/>
</dbReference>
<evidence type="ECO:0000256" key="3">
    <source>
        <dbReference type="ARBA" id="ARBA00022737"/>
    </source>
</evidence>
<dbReference type="CDD" id="cd03360">
    <property type="entry name" value="LbH_AT_putative"/>
    <property type="match status" value="1"/>
</dbReference>
<keyword evidence="2 6" id="KW-0808">Transferase</keyword>
<dbReference type="PANTHER" id="PTHR43300:SF7">
    <property type="entry name" value="UDP-N-ACETYLBACILLOSAMINE N-ACETYLTRANSFERASE"/>
    <property type="match status" value="1"/>
</dbReference>
<evidence type="ECO:0000256" key="2">
    <source>
        <dbReference type="ARBA" id="ARBA00022679"/>
    </source>
</evidence>
<evidence type="ECO:0000313" key="7">
    <source>
        <dbReference type="Proteomes" id="UP000199064"/>
    </source>
</evidence>
<dbReference type="SUPFAM" id="SSF51161">
    <property type="entry name" value="Trimeric LpxA-like enzymes"/>
    <property type="match status" value="1"/>
</dbReference>
<feature type="binding site" evidence="5">
    <location>
        <position position="149"/>
    </location>
    <ligand>
        <name>acetyl-CoA</name>
        <dbReference type="ChEBI" id="CHEBI:57288"/>
    </ligand>
</feature>
<evidence type="ECO:0000256" key="1">
    <source>
        <dbReference type="ARBA" id="ARBA00007274"/>
    </source>
</evidence>
<name>A0A1H4MJ85_9HYPH</name>
<reference evidence="7" key="1">
    <citation type="submission" date="2016-10" db="EMBL/GenBank/DDBJ databases">
        <authorList>
            <person name="Varghese N."/>
            <person name="Submissions S."/>
        </authorList>
    </citation>
    <scope>NUCLEOTIDE SEQUENCE [LARGE SCALE GENOMIC DNA]</scope>
    <source>
        <strain evidence="7">ES.061</strain>
    </source>
</reference>
<dbReference type="InterPro" id="IPR011004">
    <property type="entry name" value="Trimer_LpxA-like_sf"/>
</dbReference>
<protein>
    <submittedName>
        <fullName evidence="6">UDP-perosamine 4-acetyltransferase</fullName>
    </submittedName>
</protein>
<dbReference type="PROSITE" id="PS00101">
    <property type="entry name" value="HEXAPEP_TRANSFERASES"/>
    <property type="match status" value="1"/>
</dbReference>
<organism evidence="6 7">
    <name type="scientific">Nitratireductor aquibiodomus</name>
    <dbReference type="NCBI Taxonomy" id="204799"/>
    <lineage>
        <taxon>Bacteria</taxon>
        <taxon>Pseudomonadati</taxon>
        <taxon>Pseudomonadota</taxon>
        <taxon>Alphaproteobacteria</taxon>
        <taxon>Hyphomicrobiales</taxon>
        <taxon>Phyllobacteriaceae</taxon>
        <taxon>Nitratireductor</taxon>
    </lineage>
</organism>
<keyword evidence="3" id="KW-0677">Repeat</keyword>
<evidence type="ECO:0000313" key="6">
    <source>
        <dbReference type="EMBL" id="SEB83151.1"/>
    </source>
</evidence>
<feature type="binding site" evidence="5">
    <location>
        <position position="70"/>
    </location>
    <ligand>
        <name>substrate</name>
    </ligand>
</feature>
<keyword evidence="7" id="KW-1185">Reference proteome</keyword>
<dbReference type="Gene3D" id="2.160.10.10">
    <property type="entry name" value="Hexapeptide repeat proteins"/>
    <property type="match status" value="1"/>
</dbReference>
<dbReference type="PANTHER" id="PTHR43300">
    <property type="entry name" value="ACETYLTRANSFERASE"/>
    <property type="match status" value="1"/>
</dbReference>
<keyword evidence="4" id="KW-0012">Acyltransferase</keyword>
<dbReference type="EMBL" id="FNSL01000001">
    <property type="protein sequence ID" value="SEB83151.1"/>
    <property type="molecule type" value="Genomic_DNA"/>
</dbReference>
<dbReference type="InterPro" id="IPR020019">
    <property type="entry name" value="AcTrfase_PglD-like"/>
</dbReference>
<dbReference type="Proteomes" id="UP000199064">
    <property type="component" value="Unassembled WGS sequence"/>
</dbReference>
<dbReference type="GO" id="GO:0016746">
    <property type="term" value="F:acyltransferase activity"/>
    <property type="evidence" value="ECO:0007669"/>
    <property type="project" value="UniProtKB-KW"/>
</dbReference>
<dbReference type="AlphaFoldDB" id="A0A1H4MJ85"/>
<dbReference type="Gene3D" id="3.40.50.20">
    <property type="match status" value="1"/>
</dbReference>
<dbReference type="InterPro" id="IPR050179">
    <property type="entry name" value="Trans_hexapeptide_repeat"/>
</dbReference>
<evidence type="ECO:0000256" key="5">
    <source>
        <dbReference type="PIRSR" id="PIRSR620019-2"/>
    </source>
</evidence>
<sequence>MADPAPRIVILGGGGHACVVAEALIDSGTPAAGHIAPEPGDSELLGSYLGTDERIPDLISEGVRFALGIGFVDAEGQSRRERLLHRLRGADVMRVVHPKAIVSEAADIGVGAFVAAGAIICVGSTIGAYAIVNTGAIVDHHSWIGQGSHVATGASIAGRVTVGTSCLIGLRSALRQGVTLGDGVIIGAGAVVVSNISDGTTALGVPARVRSERL</sequence>
<comment type="similarity">
    <text evidence="1">Belongs to the transferase hexapeptide repeat family.</text>
</comment>
<dbReference type="InterPro" id="IPR001451">
    <property type="entry name" value="Hexapep"/>
</dbReference>
<dbReference type="RefSeq" id="WP_090329531.1">
    <property type="nucleotide sequence ID" value="NZ_FNSL01000001.1"/>
</dbReference>
<dbReference type="Pfam" id="PF14602">
    <property type="entry name" value="Hexapep_2"/>
    <property type="match status" value="1"/>
</dbReference>
<dbReference type="InterPro" id="IPR018357">
    <property type="entry name" value="Hexapep_transf_CS"/>
</dbReference>
<proteinExistence type="inferred from homology"/>
<evidence type="ECO:0000256" key="4">
    <source>
        <dbReference type="ARBA" id="ARBA00023315"/>
    </source>
</evidence>
<gene>
    <name evidence="6" type="ORF">SAMN05216452_3347</name>
</gene>